<sequence length="507" mass="52847">MTPPFCRPSRPPGRLKPFPKLACPAAVLAAVVVLSGCAAGPDYVRPAMQVPVAYAEPGPWKTAAPSHVDPNGRWWTAYGDPVLDGLIDQANQANQDIALAAAQYRQARAAADAARAAFWPTAGLSASADRARAFSSGTNKLGNAHAIGLDVSWEPDLWGAVRRSVEAGNATAQAGAAQLAAARLSIQATLAQDYLQLRVTDQEKALYARTIDAYERALKLTRSQYAAGVALRSDVALAEATLNTTRAQAIDLDQQRRQLQHAIAILTGRAPADFTLPADPAWRPALPQAPVGLPSELLERRPDIATAERQAAAANANIGVARAAYFPSVVLSATGGFTGGGFGPWFNTPGRIWSLGAALAETLFDGGLRAARDAQAVAAYDAAVAQYKQTVLGGFQEVEDNLATLSVLADESQAQDQAVSASRLSEQLALSQYRAGTVTYLNVVTAQNLTLSNERGAVQLLGRQLVASVALIKATGGGWDASQLGTGASATPVVSATAAPAGQTKPD</sequence>
<comment type="similarity">
    <text evidence="1 2">Belongs to the outer membrane factor (OMF) (TC 1.B.17) family.</text>
</comment>
<dbReference type="EMBL" id="PYAL01000003">
    <property type="protein sequence ID" value="RXN90083.1"/>
    <property type="molecule type" value="Genomic_DNA"/>
</dbReference>
<evidence type="ECO:0000256" key="1">
    <source>
        <dbReference type="ARBA" id="ARBA00007613"/>
    </source>
</evidence>
<dbReference type="InterPro" id="IPR010131">
    <property type="entry name" value="MdtP/NodT-like"/>
</dbReference>
<accession>A0A4Q1HJK3</accession>
<evidence type="ECO:0000313" key="5">
    <source>
        <dbReference type="Proteomes" id="UP000290849"/>
    </source>
</evidence>
<keyword evidence="2" id="KW-0812">Transmembrane</keyword>
<keyword evidence="2" id="KW-1134">Transmembrane beta strand</keyword>
<dbReference type="GO" id="GO:0005886">
    <property type="term" value="C:plasma membrane"/>
    <property type="evidence" value="ECO:0007669"/>
    <property type="project" value="UniProtKB-SubCell"/>
</dbReference>
<dbReference type="SUPFAM" id="SSF56954">
    <property type="entry name" value="Outer membrane efflux proteins (OEP)"/>
    <property type="match status" value="1"/>
</dbReference>
<proteinExistence type="inferred from homology"/>
<gene>
    <name evidence="4" type="ORF">C7R54_11090</name>
</gene>
<dbReference type="GO" id="GO:0015562">
    <property type="term" value="F:efflux transmembrane transporter activity"/>
    <property type="evidence" value="ECO:0007669"/>
    <property type="project" value="InterPro"/>
</dbReference>
<evidence type="ECO:0000256" key="2">
    <source>
        <dbReference type="RuleBase" id="RU362097"/>
    </source>
</evidence>
<dbReference type="PANTHER" id="PTHR30203">
    <property type="entry name" value="OUTER MEMBRANE CATION EFFLUX PROTEIN"/>
    <property type="match status" value="1"/>
</dbReference>
<feature type="signal peptide" evidence="2">
    <location>
        <begin position="1"/>
        <end position="38"/>
    </location>
</feature>
<reference evidence="4 5" key="1">
    <citation type="journal article" date="2017" name="Int. J. Syst. Evol. Microbiol.">
        <title>Achromobacter aloeverae sp. nov., isolated from the root of Aloe vera (L.) Burm.f.</title>
        <authorList>
            <person name="Kuncharoen N."/>
            <person name="Muramatsu Y."/>
            <person name="Shibata C."/>
            <person name="Kamakura Y."/>
            <person name="Nakagawa Y."/>
            <person name="Tanasupawat S."/>
        </authorList>
    </citation>
    <scope>NUCLEOTIDE SEQUENCE [LARGE SCALE GENOMIC DNA]</scope>
    <source>
        <strain evidence="4 5">AVA-1</strain>
    </source>
</reference>
<dbReference type="Gene3D" id="2.20.200.10">
    <property type="entry name" value="Outer membrane efflux proteins (OEP)"/>
    <property type="match status" value="1"/>
</dbReference>
<feature type="chain" id="PRO_5021039575" evidence="2">
    <location>
        <begin position="39"/>
        <end position="507"/>
    </location>
</feature>
<feature type="coiled-coil region" evidence="3">
    <location>
        <begin position="83"/>
        <end position="110"/>
    </location>
</feature>
<organism evidence="4 5">
    <name type="scientific">Achromobacter aloeverae</name>
    <dbReference type="NCBI Taxonomy" id="1750518"/>
    <lineage>
        <taxon>Bacteria</taxon>
        <taxon>Pseudomonadati</taxon>
        <taxon>Pseudomonadota</taxon>
        <taxon>Betaproteobacteria</taxon>
        <taxon>Burkholderiales</taxon>
        <taxon>Alcaligenaceae</taxon>
        <taxon>Achromobacter</taxon>
    </lineage>
</organism>
<dbReference type="NCBIfam" id="TIGR01845">
    <property type="entry name" value="outer_NodT"/>
    <property type="match status" value="1"/>
</dbReference>
<keyword evidence="5" id="KW-1185">Reference proteome</keyword>
<comment type="caution">
    <text evidence="4">The sequence shown here is derived from an EMBL/GenBank/DDBJ whole genome shotgun (WGS) entry which is preliminary data.</text>
</comment>
<keyword evidence="2" id="KW-0564">Palmitate</keyword>
<dbReference type="Proteomes" id="UP000290849">
    <property type="component" value="Unassembled WGS sequence"/>
</dbReference>
<comment type="subcellular location">
    <subcellularLocation>
        <location evidence="2">Cell membrane</location>
        <topology evidence="2">Lipid-anchor</topology>
    </subcellularLocation>
</comment>
<keyword evidence="2" id="KW-0472">Membrane</keyword>
<dbReference type="Pfam" id="PF02321">
    <property type="entry name" value="OEP"/>
    <property type="match status" value="2"/>
</dbReference>
<dbReference type="PANTHER" id="PTHR30203:SF33">
    <property type="entry name" value="BLR4455 PROTEIN"/>
    <property type="match status" value="1"/>
</dbReference>
<keyword evidence="2" id="KW-0449">Lipoprotein</keyword>
<dbReference type="AlphaFoldDB" id="A0A4Q1HJK3"/>
<keyword evidence="2" id="KW-0732">Signal</keyword>
<evidence type="ECO:0000313" key="4">
    <source>
        <dbReference type="EMBL" id="RXN90083.1"/>
    </source>
</evidence>
<protein>
    <submittedName>
        <fullName evidence="4">RND transporter</fullName>
    </submittedName>
</protein>
<dbReference type="Gene3D" id="1.20.1600.10">
    <property type="entry name" value="Outer membrane efflux proteins (OEP)"/>
    <property type="match status" value="1"/>
</dbReference>
<dbReference type="InterPro" id="IPR003423">
    <property type="entry name" value="OMP_efflux"/>
</dbReference>
<dbReference type="OrthoDB" id="9770517at2"/>
<evidence type="ECO:0000256" key="3">
    <source>
        <dbReference type="SAM" id="Coils"/>
    </source>
</evidence>
<dbReference type="RefSeq" id="WP_129150517.1">
    <property type="nucleotide sequence ID" value="NZ_JBHSDO010000014.1"/>
</dbReference>
<name>A0A4Q1HJK3_9BURK</name>
<keyword evidence="3" id="KW-0175">Coiled coil</keyword>